<dbReference type="Gene3D" id="3.90.1140.10">
    <property type="entry name" value="Cyclic phosphodiesterase"/>
    <property type="match status" value="1"/>
</dbReference>
<sequence>MRVLSYSVCVLPKLDNQEEVRRLRERYDPWFYQVQPYIVVVPSFTPATLDELEAVSAFLSQARRKQPPVALKFFRCVERGDRLICPVESGREELAALHRAMSGATPDRLLTGEEAFDPGMVVCRVPDPDRRIEALQEANRIGRTVGLVDAVSLVGIEPSGQLRLIAGYPFGIGRVDYFDLSAGA</sequence>
<name>A0A7V0T5I4_UNCW3</name>
<proteinExistence type="predicted"/>
<dbReference type="Pfam" id="PF13563">
    <property type="entry name" value="2_5_RNA_ligase2"/>
    <property type="match status" value="1"/>
</dbReference>
<protein>
    <recommendedName>
        <fullName evidence="2">2'-5' RNA ligase family protein</fullName>
    </recommendedName>
</protein>
<dbReference type="Proteomes" id="UP000885672">
    <property type="component" value="Unassembled WGS sequence"/>
</dbReference>
<dbReference type="AlphaFoldDB" id="A0A7V0T5I4"/>
<accession>A0A7V0T5I4</accession>
<gene>
    <name evidence="1" type="ORF">ENN51_04615</name>
</gene>
<reference evidence="1" key="1">
    <citation type="journal article" date="2020" name="mSystems">
        <title>Genome- and Community-Level Interaction Insights into Carbon Utilization and Element Cycling Functions of Hydrothermarchaeota in Hydrothermal Sediment.</title>
        <authorList>
            <person name="Zhou Z."/>
            <person name="Liu Y."/>
            <person name="Xu W."/>
            <person name="Pan J."/>
            <person name="Luo Z.H."/>
            <person name="Li M."/>
        </authorList>
    </citation>
    <scope>NUCLEOTIDE SEQUENCE [LARGE SCALE GENOMIC DNA]</scope>
    <source>
        <strain evidence="1">SpSt-1182</strain>
    </source>
</reference>
<dbReference type="EMBL" id="DSBX01000179">
    <property type="protein sequence ID" value="HDQ99552.1"/>
    <property type="molecule type" value="Genomic_DNA"/>
</dbReference>
<comment type="caution">
    <text evidence="1">The sequence shown here is derived from an EMBL/GenBank/DDBJ whole genome shotgun (WGS) entry which is preliminary data.</text>
</comment>
<evidence type="ECO:0008006" key="2">
    <source>
        <dbReference type="Google" id="ProtNLM"/>
    </source>
</evidence>
<organism evidence="1">
    <name type="scientific">candidate division WOR-3 bacterium</name>
    <dbReference type="NCBI Taxonomy" id="2052148"/>
    <lineage>
        <taxon>Bacteria</taxon>
        <taxon>Bacteria division WOR-3</taxon>
    </lineage>
</organism>
<evidence type="ECO:0000313" key="1">
    <source>
        <dbReference type="EMBL" id="HDQ99552.1"/>
    </source>
</evidence>